<reference evidence="10" key="2">
    <citation type="journal article" date="2002" name="Infect. Immun.">
        <title>Extended repertoire of genes encoding variable surface lipoproteins in Mycoplasma bovis strains.</title>
        <authorList>
            <person name="Nussbaum S."/>
            <person name="Lysnyansky I."/>
            <person name="Sachse K."/>
            <person name="Levisohn S."/>
            <person name="Yogev D."/>
        </authorList>
    </citation>
    <scope>NUCLEOTIDE SEQUENCE</scope>
    <source>
        <strain evidence="10">422</strain>
    </source>
</reference>
<organism evidence="10">
    <name type="scientific">Mycoplasmopsis bovis</name>
    <name type="common">Mycoplasma bovis</name>
    <dbReference type="NCBI Taxonomy" id="28903"/>
    <lineage>
        <taxon>Bacteria</taxon>
        <taxon>Bacillati</taxon>
        <taxon>Mycoplasmatota</taxon>
        <taxon>Mycoplasmoidales</taxon>
        <taxon>Metamycoplasmataceae</taxon>
        <taxon>Mycoplasmopsis</taxon>
    </lineage>
</organism>
<feature type="compositionally biased region" description="Basic and acidic residues" evidence="8">
    <location>
        <begin position="26"/>
        <end position="40"/>
    </location>
</feature>
<reference evidence="10" key="1">
    <citation type="submission" date="2001-08" db="EMBL/GenBank/DDBJ databases">
        <authorList>
            <person name="Nusboine S."/>
            <person name="Lysnyansky I."/>
            <person name="Sachse K."/>
            <person name="Levisohn S."/>
            <person name="Yogev D."/>
        </authorList>
    </citation>
    <scope>NUCLEOTIDE SEQUENCE</scope>
    <source>
        <strain evidence="10">422</strain>
    </source>
</reference>
<feature type="signal peptide" evidence="9">
    <location>
        <begin position="1"/>
        <end position="22"/>
    </location>
</feature>
<evidence type="ECO:0000256" key="5">
    <source>
        <dbReference type="ARBA" id="ARBA00023136"/>
    </source>
</evidence>
<evidence type="ECO:0000256" key="1">
    <source>
        <dbReference type="ARBA" id="ARBA00004193"/>
    </source>
</evidence>
<feature type="region of interest" description="Disordered" evidence="8">
    <location>
        <begin position="116"/>
        <end position="168"/>
    </location>
</feature>
<dbReference type="AlphaFoldDB" id="Q93CK8"/>
<keyword evidence="2" id="KW-1003">Cell membrane</keyword>
<keyword evidence="5" id="KW-0472">Membrane</keyword>
<evidence type="ECO:0000256" key="3">
    <source>
        <dbReference type="ARBA" id="ARBA00022729"/>
    </source>
</evidence>
<evidence type="ECO:0000256" key="4">
    <source>
        <dbReference type="ARBA" id="ARBA00022737"/>
    </source>
</evidence>
<accession>Q93CK8</accession>
<name>Q93CK8_MYCBV</name>
<evidence type="ECO:0000256" key="9">
    <source>
        <dbReference type="SAM" id="SignalP"/>
    </source>
</evidence>
<evidence type="ECO:0000256" key="8">
    <source>
        <dbReference type="SAM" id="MobiDB-lite"/>
    </source>
</evidence>
<feature type="chain" id="PRO_5004321663" evidence="9">
    <location>
        <begin position="23"/>
        <end position="168"/>
    </location>
</feature>
<dbReference type="NCBIfam" id="NF033817">
    <property type="entry name" value="Mplas_variab_LP"/>
    <property type="match status" value="1"/>
</dbReference>
<evidence type="ECO:0000256" key="7">
    <source>
        <dbReference type="ARBA" id="ARBA00023288"/>
    </source>
</evidence>
<proteinExistence type="predicted"/>
<dbReference type="InterPro" id="IPR049890">
    <property type="entry name" value="VlpA-F-like_signal"/>
</dbReference>
<dbReference type="GO" id="GO:0005886">
    <property type="term" value="C:plasma membrane"/>
    <property type="evidence" value="ECO:0007669"/>
    <property type="project" value="UniProtKB-SubCell"/>
</dbReference>
<feature type="compositionally biased region" description="Basic and acidic residues" evidence="8">
    <location>
        <begin position="128"/>
        <end position="142"/>
    </location>
</feature>
<protein>
    <submittedName>
        <fullName evidence="10">Variable surface lipoprotein Vsp422-11</fullName>
    </submittedName>
</protein>
<keyword evidence="4" id="KW-0677">Repeat</keyword>
<keyword evidence="6" id="KW-0564">Palmitate</keyword>
<evidence type="ECO:0000256" key="6">
    <source>
        <dbReference type="ARBA" id="ARBA00023139"/>
    </source>
</evidence>
<keyword evidence="7 10" id="KW-0449">Lipoprotein</keyword>
<feature type="region of interest" description="Disordered" evidence="8">
    <location>
        <begin position="26"/>
        <end position="96"/>
    </location>
</feature>
<evidence type="ECO:0000313" key="10">
    <source>
        <dbReference type="EMBL" id="AAK96235.1"/>
    </source>
</evidence>
<feature type="compositionally biased region" description="Polar residues" evidence="8">
    <location>
        <begin position="42"/>
        <end position="69"/>
    </location>
</feature>
<dbReference type="EMBL" id="AF406982">
    <property type="protein sequence ID" value="AAK96235.1"/>
    <property type="molecule type" value="Genomic_DNA"/>
</dbReference>
<evidence type="ECO:0000256" key="2">
    <source>
        <dbReference type="ARBA" id="ARBA00022475"/>
    </source>
</evidence>
<keyword evidence="3 9" id="KW-0732">Signal</keyword>
<sequence length="168" mass="18406">MKKSKFLLLGSVASLASIPFVAAKCGETKEEEKKKPEEGKNPGQNTDPGKNPSENTEPGKNPSQSTDPSKNPGGENKTESDEEPKEEAEKAYPWSSKWNGVLETLEWVHRGEQGSTNFGIGWGQNHRWGMEDEQGKVDKLEQGTEANSGKKVQGTEANSGKKVSRYRS</sequence>
<comment type="subcellular location">
    <subcellularLocation>
        <location evidence="1">Cell membrane</location>
        <topology evidence="1">Lipid-anchor</topology>
    </subcellularLocation>
</comment>